<dbReference type="RefSeq" id="WP_124211751.1">
    <property type="nucleotide sequence ID" value="NZ_CP016615.1"/>
</dbReference>
<keyword evidence="4 10" id="KW-0963">Cytoplasm</keyword>
<dbReference type="PANTHER" id="PTHR43311:SF2">
    <property type="entry name" value="GLUTAMATE--TRNA LIGASE, MITOCHONDRIAL-RELATED"/>
    <property type="match status" value="1"/>
</dbReference>
<dbReference type="InterPro" id="IPR008925">
    <property type="entry name" value="aa_tRNA-synth_I_cd-bd_sf"/>
</dbReference>
<comment type="similarity">
    <text evidence="2 10">Belongs to the class-I aminoacyl-tRNA synthetase family. Glutamate--tRNA ligase type 1 subfamily.</text>
</comment>
<dbReference type="InterPro" id="IPR001412">
    <property type="entry name" value="aa-tRNA-synth_I_CS"/>
</dbReference>
<keyword evidence="14" id="KW-1185">Reference proteome</keyword>
<comment type="caution">
    <text evidence="13">The sequence shown here is derived from an EMBL/GenBank/DDBJ whole genome shotgun (WGS) entry which is preliminary data.</text>
</comment>
<dbReference type="Gene3D" id="1.10.10.350">
    <property type="match status" value="1"/>
</dbReference>
<proteinExistence type="inferred from homology"/>
<dbReference type="Pfam" id="PF19269">
    <property type="entry name" value="Anticodon_2"/>
    <property type="match status" value="1"/>
</dbReference>
<feature type="binding site" evidence="10">
    <location>
        <position position="137"/>
    </location>
    <ligand>
        <name>Zn(2+)</name>
        <dbReference type="ChEBI" id="CHEBI:29105"/>
    </ligand>
</feature>
<dbReference type="InterPro" id="IPR004527">
    <property type="entry name" value="Glu-tRNA-ligase_bac/mito"/>
</dbReference>
<evidence type="ECO:0000256" key="7">
    <source>
        <dbReference type="ARBA" id="ARBA00022840"/>
    </source>
</evidence>
<dbReference type="EC" id="6.1.1.17" evidence="10"/>
<dbReference type="AlphaFoldDB" id="A0A3N4VGG4"/>
<keyword evidence="5 10" id="KW-0436">Ligase</keyword>
<feature type="domain" description="Aminoacyl-tRNA synthetase class I anticodon-binding" evidence="12">
    <location>
        <begin position="331"/>
        <end position="472"/>
    </location>
</feature>
<comment type="function">
    <text evidence="10">Catalyzes the attachment of glutamate to tRNA(Glu) in a two-step reaction: glutamate is first activated by ATP to form Glu-AMP and then transferred to the acceptor end of tRNA(Glu).</text>
</comment>
<dbReference type="InterPro" id="IPR045462">
    <property type="entry name" value="aa-tRNA-synth_I_cd-bd"/>
</dbReference>
<feature type="short sequence motif" description="'HIGH' region" evidence="10">
    <location>
        <begin position="21"/>
        <end position="31"/>
    </location>
</feature>
<dbReference type="InterPro" id="IPR020751">
    <property type="entry name" value="aa-tRNA-synth_I_codon-bd_sub2"/>
</dbReference>
<dbReference type="GO" id="GO:0000049">
    <property type="term" value="F:tRNA binding"/>
    <property type="evidence" value="ECO:0007669"/>
    <property type="project" value="InterPro"/>
</dbReference>
<keyword evidence="9 10" id="KW-0030">Aminoacyl-tRNA synthetase</keyword>
<evidence type="ECO:0000256" key="8">
    <source>
        <dbReference type="ARBA" id="ARBA00022917"/>
    </source>
</evidence>
<feature type="binding site" evidence="10">
    <location>
        <position position="251"/>
    </location>
    <ligand>
        <name>ATP</name>
        <dbReference type="ChEBI" id="CHEBI:30616"/>
    </ligand>
</feature>
<dbReference type="InterPro" id="IPR049940">
    <property type="entry name" value="GluQ/Sye"/>
</dbReference>
<dbReference type="SUPFAM" id="SSF48163">
    <property type="entry name" value="An anticodon-binding domain of class I aminoacyl-tRNA synthetases"/>
    <property type="match status" value="1"/>
</dbReference>
<evidence type="ECO:0000313" key="13">
    <source>
        <dbReference type="EMBL" id="RPE80813.1"/>
    </source>
</evidence>
<protein>
    <recommendedName>
        <fullName evidence="10">Glutamate--tRNA ligase</fullName>
        <ecNumber evidence="10">6.1.1.17</ecNumber>
    </recommendedName>
    <alternativeName>
        <fullName evidence="10">Glutamyl-tRNA synthetase</fullName>
        <shortName evidence="10">GluRS</shortName>
    </alternativeName>
</protein>
<evidence type="ECO:0000256" key="4">
    <source>
        <dbReference type="ARBA" id="ARBA00022490"/>
    </source>
</evidence>
<dbReference type="GO" id="GO:0004818">
    <property type="term" value="F:glutamate-tRNA ligase activity"/>
    <property type="evidence" value="ECO:0007669"/>
    <property type="project" value="UniProtKB-UniRule"/>
</dbReference>
<keyword evidence="7 10" id="KW-0067">ATP-binding</keyword>
<comment type="subunit">
    <text evidence="3 10">Monomer.</text>
</comment>
<keyword evidence="10" id="KW-0862">Zinc</keyword>
<dbReference type="InterPro" id="IPR014729">
    <property type="entry name" value="Rossmann-like_a/b/a_fold"/>
</dbReference>
<evidence type="ECO:0000256" key="5">
    <source>
        <dbReference type="ARBA" id="ARBA00022598"/>
    </source>
</evidence>
<dbReference type="InterPro" id="IPR000924">
    <property type="entry name" value="Glu/Gln-tRNA-synth"/>
</dbReference>
<feature type="short sequence motif" description="'KMSKS' region" evidence="10">
    <location>
        <begin position="248"/>
        <end position="252"/>
    </location>
</feature>
<evidence type="ECO:0000256" key="9">
    <source>
        <dbReference type="ARBA" id="ARBA00023146"/>
    </source>
</evidence>
<comment type="subcellular location">
    <subcellularLocation>
        <location evidence="1 10">Cytoplasm</location>
    </subcellularLocation>
</comment>
<dbReference type="GO" id="GO:0005829">
    <property type="term" value="C:cytosol"/>
    <property type="evidence" value="ECO:0007669"/>
    <property type="project" value="TreeGrafter"/>
</dbReference>
<evidence type="ECO:0000313" key="14">
    <source>
        <dbReference type="Proteomes" id="UP000281691"/>
    </source>
</evidence>
<dbReference type="InterPro" id="IPR020058">
    <property type="entry name" value="Glu/Gln-tRNA-synth_Ib_cat-dom"/>
</dbReference>
<feature type="domain" description="Glutamyl/glutaminyl-tRNA synthetase class Ib catalytic" evidence="11">
    <location>
        <begin position="14"/>
        <end position="316"/>
    </location>
</feature>
<keyword evidence="8 10" id="KW-0648">Protein biosynthesis</keyword>
<dbReference type="Proteomes" id="UP000281691">
    <property type="component" value="Unassembled WGS sequence"/>
</dbReference>
<dbReference type="Pfam" id="PF00749">
    <property type="entry name" value="tRNA-synt_1c"/>
    <property type="match status" value="1"/>
</dbReference>
<dbReference type="OrthoDB" id="9807503at2"/>
<gene>
    <name evidence="10" type="primary">gltX</name>
    <name evidence="13" type="ORF">EDC46_1636</name>
</gene>
<comment type="catalytic activity">
    <reaction evidence="10">
        <text>tRNA(Glu) + L-glutamate + ATP = L-glutamyl-tRNA(Glu) + AMP + diphosphate</text>
        <dbReference type="Rhea" id="RHEA:23540"/>
        <dbReference type="Rhea" id="RHEA-COMP:9663"/>
        <dbReference type="Rhea" id="RHEA-COMP:9680"/>
        <dbReference type="ChEBI" id="CHEBI:29985"/>
        <dbReference type="ChEBI" id="CHEBI:30616"/>
        <dbReference type="ChEBI" id="CHEBI:33019"/>
        <dbReference type="ChEBI" id="CHEBI:78442"/>
        <dbReference type="ChEBI" id="CHEBI:78520"/>
        <dbReference type="ChEBI" id="CHEBI:456215"/>
        <dbReference type="EC" id="6.1.1.17"/>
    </reaction>
</comment>
<dbReference type="FunFam" id="3.40.50.620:FF:000007">
    <property type="entry name" value="Glutamate--tRNA ligase"/>
    <property type="match status" value="1"/>
</dbReference>
<dbReference type="PRINTS" id="PR00987">
    <property type="entry name" value="TRNASYNTHGLU"/>
</dbReference>
<evidence type="ECO:0000256" key="6">
    <source>
        <dbReference type="ARBA" id="ARBA00022741"/>
    </source>
</evidence>
<dbReference type="SUPFAM" id="SSF52374">
    <property type="entry name" value="Nucleotidylyl transferase"/>
    <property type="match status" value="1"/>
</dbReference>
<dbReference type="NCBIfam" id="TIGR00464">
    <property type="entry name" value="gltX_bact"/>
    <property type="match status" value="1"/>
</dbReference>
<dbReference type="PROSITE" id="PS00178">
    <property type="entry name" value="AA_TRNA_LIGASE_I"/>
    <property type="match status" value="1"/>
</dbReference>
<feature type="binding site" evidence="10">
    <location>
        <position position="139"/>
    </location>
    <ligand>
        <name>Zn(2+)</name>
        <dbReference type="ChEBI" id="CHEBI:29105"/>
    </ligand>
</feature>
<evidence type="ECO:0000256" key="2">
    <source>
        <dbReference type="ARBA" id="ARBA00007894"/>
    </source>
</evidence>
<reference evidence="13 14" key="1">
    <citation type="submission" date="2018-11" db="EMBL/GenBank/DDBJ databases">
        <title>Genomic Encyclopedia of Type Strains, Phase IV (KMG-IV): sequencing the most valuable type-strain genomes for metagenomic binning, comparative biology and taxonomic classification.</title>
        <authorList>
            <person name="Goeker M."/>
        </authorList>
    </citation>
    <scope>NUCLEOTIDE SEQUENCE [LARGE SCALE GENOMIC DNA]</scope>
    <source>
        <strain evidence="13 14">DSM 27238</strain>
    </source>
</reference>
<name>A0A3N4VGG4_9PAST</name>
<dbReference type="GO" id="GO:0005524">
    <property type="term" value="F:ATP binding"/>
    <property type="evidence" value="ECO:0007669"/>
    <property type="project" value="UniProtKB-UniRule"/>
</dbReference>
<evidence type="ECO:0000259" key="12">
    <source>
        <dbReference type="Pfam" id="PF19269"/>
    </source>
</evidence>
<evidence type="ECO:0000256" key="1">
    <source>
        <dbReference type="ARBA" id="ARBA00004496"/>
    </source>
</evidence>
<evidence type="ECO:0000256" key="10">
    <source>
        <dbReference type="HAMAP-Rule" id="MF_00022"/>
    </source>
</evidence>
<dbReference type="EMBL" id="RKQP01000006">
    <property type="protein sequence ID" value="RPE80813.1"/>
    <property type="molecule type" value="Genomic_DNA"/>
</dbReference>
<evidence type="ECO:0000259" key="11">
    <source>
        <dbReference type="Pfam" id="PF00749"/>
    </source>
</evidence>
<keyword evidence="6 10" id="KW-0547">Nucleotide-binding</keyword>
<organism evidence="13 14">
    <name type="scientific">Vespertiliibacter pulmonis</name>
    <dbReference type="NCBI Taxonomy" id="1443036"/>
    <lineage>
        <taxon>Bacteria</taxon>
        <taxon>Pseudomonadati</taxon>
        <taxon>Pseudomonadota</taxon>
        <taxon>Gammaproteobacteria</taxon>
        <taxon>Pasteurellales</taxon>
        <taxon>Pasteurellaceae</taxon>
        <taxon>Vespertiliibacter</taxon>
    </lineage>
</organism>
<dbReference type="CDD" id="cd00808">
    <property type="entry name" value="GluRS_core"/>
    <property type="match status" value="1"/>
</dbReference>
<dbReference type="GO" id="GO:0006424">
    <property type="term" value="P:glutamyl-tRNA aminoacylation"/>
    <property type="evidence" value="ECO:0007669"/>
    <property type="project" value="UniProtKB-UniRule"/>
</dbReference>
<dbReference type="HAMAP" id="MF_00022">
    <property type="entry name" value="Glu_tRNA_synth_type1"/>
    <property type="match status" value="1"/>
</dbReference>
<dbReference type="InterPro" id="IPR033910">
    <property type="entry name" value="GluRS_core"/>
</dbReference>
<sequence length="480" mass="54926">MKISPLFPLDPNVKVRTRFAPSPTGYLHVGGARTALYSWLYAKHNHGEFVLRIEDTDLERSTPEATAAILEGMEWLNLEWEHGPYYQTKRFDRYNQVIDQMLEQGLAYRCYCSKERLDALRAEQEASKEKPRYDRYCLHNPPKDINAPHVVRFKNPTEGSVIFDDAVRGRIEISNSELDDLIIRRTDGSPTYNFCVVVDDWDMGITHVVRGEDHINNTPRQINILKALNAPIPVYAHVSMILGDDGQKLSKRHGAVGVMQYRDDGYLPEALVNYLVRLGWGHGDQEIFTREEMIELFNLEAVSKSASAFNTEKLQWLNQHYIRTLDPHYVARHLEWHMQHQGIDYHNGPALPEIVTVLGERCKTLKEMATASRYFFEEFDHYDEKAAAKNFKTEAIAPLTKLFEKLTACNEWSVENIHNAMEQTAQELEIGMGKVGMPFRLAVTGSGQSPSMDITAKLVGKERTLTRIQKAITFIKANVS</sequence>
<evidence type="ECO:0000256" key="3">
    <source>
        <dbReference type="ARBA" id="ARBA00011245"/>
    </source>
</evidence>
<dbReference type="Gene3D" id="3.40.50.620">
    <property type="entry name" value="HUPs"/>
    <property type="match status" value="1"/>
</dbReference>
<accession>A0A3N4VGG4</accession>
<keyword evidence="10" id="KW-0479">Metal-binding</keyword>
<dbReference type="PANTHER" id="PTHR43311">
    <property type="entry name" value="GLUTAMATE--TRNA LIGASE"/>
    <property type="match status" value="1"/>
</dbReference>
<feature type="binding site" evidence="10">
    <location>
        <position position="112"/>
    </location>
    <ligand>
        <name>Zn(2+)</name>
        <dbReference type="ChEBI" id="CHEBI:29105"/>
    </ligand>
</feature>
<dbReference type="GO" id="GO:0008270">
    <property type="term" value="F:zinc ion binding"/>
    <property type="evidence" value="ECO:0007669"/>
    <property type="project" value="UniProtKB-UniRule"/>
</dbReference>
<comment type="cofactor">
    <cofactor evidence="10">
        <name>Zn(2+)</name>
        <dbReference type="ChEBI" id="CHEBI:29105"/>
    </cofactor>
    <text evidence="10">Binds 1 zinc ion per subunit.</text>
</comment>
<feature type="binding site" evidence="10">
    <location>
        <position position="110"/>
    </location>
    <ligand>
        <name>Zn(2+)</name>
        <dbReference type="ChEBI" id="CHEBI:29105"/>
    </ligand>
</feature>